<dbReference type="PROSITE" id="PS50850">
    <property type="entry name" value="MFS"/>
    <property type="match status" value="1"/>
</dbReference>
<feature type="transmembrane region" description="Helical" evidence="5">
    <location>
        <begin position="213"/>
        <end position="233"/>
    </location>
</feature>
<evidence type="ECO:0000313" key="8">
    <source>
        <dbReference type="Proteomes" id="UP000248806"/>
    </source>
</evidence>
<gene>
    <name evidence="7" type="ORF">EI42_05001</name>
</gene>
<dbReference type="InterPro" id="IPR036259">
    <property type="entry name" value="MFS_trans_sf"/>
</dbReference>
<feature type="transmembrane region" description="Helical" evidence="5">
    <location>
        <begin position="166"/>
        <end position="184"/>
    </location>
</feature>
<dbReference type="InterPro" id="IPR011701">
    <property type="entry name" value="MFS"/>
</dbReference>
<dbReference type="PANTHER" id="PTHR23530:SF1">
    <property type="entry name" value="PERMEASE, MAJOR FACILITATOR SUPERFAMILY-RELATED"/>
    <property type="match status" value="1"/>
</dbReference>
<keyword evidence="4 5" id="KW-0472">Membrane</keyword>
<keyword evidence="8" id="KW-1185">Reference proteome</keyword>
<keyword evidence="2 5" id="KW-0812">Transmembrane</keyword>
<feature type="transmembrane region" description="Helical" evidence="5">
    <location>
        <begin position="12"/>
        <end position="35"/>
    </location>
</feature>
<name>A0A326U954_THEHA</name>
<feature type="transmembrane region" description="Helical" evidence="5">
    <location>
        <begin position="75"/>
        <end position="95"/>
    </location>
</feature>
<evidence type="ECO:0000256" key="2">
    <source>
        <dbReference type="ARBA" id="ARBA00022692"/>
    </source>
</evidence>
<evidence type="ECO:0000256" key="3">
    <source>
        <dbReference type="ARBA" id="ARBA00022989"/>
    </source>
</evidence>
<dbReference type="CDD" id="cd06174">
    <property type="entry name" value="MFS"/>
    <property type="match status" value="1"/>
</dbReference>
<feature type="transmembrane region" description="Helical" evidence="5">
    <location>
        <begin position="377"/>
        <end position="401"/>
    </location>
</feature>
<dbReference type="AlphaFoldDB" id="A0A326U954"/>
<proteinExistence type="predicted"/>
<feature type="domain" description="Major facilitator superfamily (MFS) profile" evidence="6">
    <location>
        <begin position="10"/>
        <end position="403"/>
    </location>
</feature>
<dbReference type="OrthoDB" id="9816124at2"/>
<dbReference type="EMBL" id="QKUF01000026">
    <property type="protein sequence ID" value="PZW23379.1"/>
    <property type="molecule type" value="Genomic_DNA"/>
</dbReference>
<dbReference type="SUPFAM" id="SSF103473">
    <property type="entry name" value="MFS general substrate transporter"/>
    <property type="match status" value="1"/>
</dbReference>
<dbReference type="Pfam" id="PF07690">
    <property type="entry name" value="MFS_1"/>
    <property type="match status" value="1"/>
</dbReference>
<evidence type="ECO:0000313" key="7">
    <source>
        <dbReference type="EMBL" id="PZW23379.1"/>
    </source>
</evidence>
<evidence type="ECO:0000256" key="1">
    <source>
        <dbReference type="ARBA" id="ARBA00004651"/>
    </source>
</evidence>
<dbReference type="PANTHER" id="PTHR23530">
    <property type="entry name" value="TRANSPORT PROTEIN-RELATED"/>
    <property type="match status" value="1"/>
</dbReference>
<dbReference type="RefSeq" id="WP_111325289.1">
    <property type="nucleotide sequence ID" value="NZ_BIFX01000001.1"/>
</dbReference>
<dbReference type="GO" id="GO:0005886">
    <property type="term" value="C:plasma membrane"/>
    <property type="evidence" value="ECO:0007669"/>
    <property type="project" value="UniProtKB-SubCell"/>
</dbReference>
<keyword evidence="3 5" id="KW-1133">Transmembrane helix</keyword>
<evidence type="ECO:0000259" key="6">
    <source>
        <dbReference type="PROSITE" id="PS50850"/>
    </source>
</evidence>
<sequence length="433" mass="47591">MSLQRFNLPALPVYLLIVSIGAFAQTTVFTMNMLYQVEMVKLNPLQLVLVGTSLETVCFLSQVPTGIIADLYSRRLSVILGYLLTACAFLLEGLIPRFETILFAQVLWGIGATCIDGAQEAWITDEIGEAQAGRIFTRGAQLGQLASLIGIPFSVWLGSIRLNLPVVVGGLIWLLLSLTLLWVMPEKHFQPTPKAERNTWHSMGRQLSEGSKAVRRSPVLLGILGVTFFLGLSSEGFDRLQTAHFVNNFQFPYFSSVIWMGIINAGSLILSIIITEIIRRRIDITQSHLVGRTLFVLNLGVIGGIFCFSLASHFYLALLAFWSVELLRGTSRPLYMTWIAQNSESRVRATVFSTAGQVDAIGQIAGGPGVGYIGERFGIRAALLTTGALLSPIIPFFIAALRKEKVPATMEPIEATLQSEQHISLDDSQKDML</sequence>
<accession>A0A326U954</accession>
<reference evidence="7 8" key="1">
    <citation type="submission" date="2018-06" db="EMBL/GenBank/DDBJ databases">
        <title>Genomic Encyclopedia of Archaeal and Bacterial Type Strains, Phase II (KMG-II): from individual species to whole genera.</title>
        <authorList>
            <person name="Goeker M."/>
        </authorList>
    </citation>
    <scope>NUCLEOTIDE SEQUENCE [LARGE SCALE GENOMIC DNA]</scope>
    <source>
        <strain evidence="7 8">ATCC BAA-1881</strain>
    </source>
</reference>
<evidence type="ECO:0000256" key="4">
    <source>
        <dbReference type="ARBA" id="ARBA00023136"/>
    </source>
</evidence>
<comment type="subcellular location">
    <subcellularLocation>
        <location evidence="1">Cell membrane</location>
        <topology evidence="1">Multi-pass membrane protein</topology>
    </subcellularLocation>
</comment>
<feature type="transmembrane region" description="Helical" evidence="5">
    <location>
        <begin position="253"/>
        <end position="274"/>
    </location>
</feature>
<dbReference type="InterPro" id="IPR053160">
    <property type="entry name" value="MFS_DHA3_Transporter"/>
</dbReference>
<dbReference type="GO" id="GO:0022857">
    <property type="term" value="F:transmembrane transporter activity"/>
    <property type="evidence" value="ECO:0007669"/>
    <property type="project" value="InterPro"/>
</dbReference>
<feature type="transmembrane region" description="Helical" evidence="5">
    <location>
        <begin position="295"/>
        <end position="322"/>
    </location>
</feature>
<dbReference type="InterPro" id="IPR020846">
    <property type="entry name" value="MFS_dom"/>
</dbReference>
<dbReference type="Proteomes" id="UP000248806">
    <property type="component" value="Unassembled WGS sequence"/>
</dbReference>
<organism evidence="7 8">
    <name type="scientific">Thermosporothrix hazakensis</name>
    <dbReference type="NCBI Taxonomy" id="644383"/>
    <lineage>
        <taxon>Bacteria</taxon>
        <taxon>Bacillati</taxon>
        <taxon>Chloroflexota</taxon>
        <taxon>Ktedonobacteria</taxon>
        <taxon>Ktedonobacterales</taxon>
        <taxon>Thermosporotrichaceae</taxon>
        <taxon>Thermosporothrix</taxon>
    </lineage>
</organism>
<evidence type="ECO:0000256" key="5">
    <source>
        <dbReference type="SAM" id="Phobius"/>
    </source>
</evidence>
<comment type="caution">
    <text evidence="7">The sequence shown here is derived from an EMBL/GenBank/DDBJ whole genome shotgun (WGS) entry which is preliminary data.</text>
</comment>
<protein>
    <submittedName>
        <fullName evidence="7">DHA3 family tetracycline resistance protein-like MFS transporter</fullName>
    </submittedName>
</protein>
<feature type="transmembrane region" description="Helical" evidence="5">
    <location>
        <begin position="47"/>
        <end position="69"/>
    </location>
</feature>
<dbReference type="Gene3D" id="1.20.1250.20">
    <property type="entry name" value="MFS general substrate transporter like domains"/>
    <property type="match status" value="1"/>
</dbReference>